<reference evidence="1 2" key="1">
    <citation type="journal article" date="2023" name="Nucleic Acids Res.">
        <title>The hologenome of Daphnia magna reveals possible DNA methylation and microbiome-mediated evolution of the host genome.</title>
        <authorList>
            <person name="Chaturvedi A."/>
            <person name="Li X."/>
            <person name="Dhandapani V."/>
            <person name="Marshall H."/>
            <person name="Kissane S."/>
            <person name="Cuenca-Cambronero M."/>
            <person name="Asole G."/>
            <person name="Calvet F."/>
            <person name="Ruiz-Romero M."/>
            <person name="Marangio P."/>
            <person name="Guigo R."/>
            <person name="Rago D."/>
            <person name="Mirbahai L."/>
            <person name="Eastwood N."/>
            <person name="Colbourne J.K."/>
            <person name="Zhou J."/>
            <person name="Mallon E."/>
            <person name="Orsini L."/>
        </authorList>
    </citation>
    <scope>NUCLEOTIDE SEQUENCE [LARGE SCALE GENOMIC DNA]</scope>
    <source>
        <strain evidence="1">LRV0_1</strain>
    </source>
</reference>
<name>A0ABR0ABV7_9CRUS</name>
<gene>
    <name evidence="1" type="ORF">OUZ56_008081</name>
</gene>
<keyword evidence="2" id="KW-1185">Reference proteome</keyword>
<proteinExistence type="predicted"/>
<protein>
    <submittedName>
        <fullName evidence="1">Uncharacterized protein</fullName>
    </submittedName>
</protein>
<organism evidence="1 2">
    <name type="scientific">Daphnia magna</name>
    <dbReference type="NCBI Taxonomy" id="35525"/>
    <lineage>
        <taxon>Eukaryota</taxon>
        <taxon>Metazoa</taxon>
        <taxon>Ecdysozoa</taxon>
        <taxon>Arthropoda</taxon>
        <taxon>Crustacea</taxon>
        <taxon>Branchiopoda</taxon>
        <taxon>Diplostraca</taxon>
        <taxon>Cladocera</taxon>
        <taxon>Anomopoda</taxon>
        <taxon>Daphniidae</taxon>
        <taxon>Daphnia</taxon>
    </lineage>
</organism>
<comment type="caution">
    <text evidence="1">The sequence shown here is derived from an EMBL/GenBank/DDBJ whole genome shotgun (WGS) entry which is preliminary data.</text>
</comment>
<dbReference type="Proteomes" id="UP001234178">
    <property type="component" value="Unassembled WGS sequence"/>
</dbReference>
<dbReference type="EMBL" id="JAOYFB010000037">
    <property type="protein sequence ID" value="KAK4022623.1"/>
    <property type="molecule type" value="Genomic_DNA"/>
</dbReference>
<evidence type="ECO:0000313" key="1">
    <source>
        <dbReference type="EMBL" id="KAK4022623.1"/>
    </source>
</evidence>
<evidence type="ECO:0000313" key="2">
    <source>
        <dbReference type="Proteomes" id="UP001234178"/>
    </source>
</evidence>
<sequence>MRLKSYGFDFILCPVISRDEYRRESVVTPLLARTRSQSSCVCVEHHQSDNRKRGKLCEMLGKQRRSRGPVGSNASRSHGCGCRSAMNADGNWHANTNTTPRADLTDVVAREGSNLLCRGVNYVAAAALLFHFRCRNEDNDKTLRDDCLARYIHV</sequence>
<accession>A0ABR0ABV7</accession>